<dbReference type="AlphaFoldDB" id="A0A3M8D9L3"/>
<dbReference type="Proteomes" id="UP000271031">
    <property type="component" value="Unassembled WGS sequence"/>
</dbReference>
<accession>A0A3M8D9L3</accession>
<keyword evidence="3" id="KW-0808">Transferase</keyword>
<dbReference type="InterPro" id="IPR036217">
    <property type="entry name" value="MethylDNA_cys_MeTrfase_DNAb"/>
</dbReference>
<dbReference type="InterPro" id="IPR036388">
    <property type="entry name" value="WH-like_DNA-bd_sf"/>
</dbReference>
<dbReference type="OrthoDB" id="9789813at2"/>
<dbReference type="PANTHER" id="PTHR42942:SF1">
    <property type="entry name" value="ALKYLTRANSFERASE-LIKE PROTEIN 1"/>
    <property type="match status" value="1"/>
</dbReference>
<dbReference type="Gene3D" id="1.10.10.10">
    <property type="entry name" value="Winged helix-like DNA-binding domain superfamily/Winged helix DNA-binding domain"/>
    <property type="match status" value="1"/>
</dbReference>
<sequence length="145" mass="16325">MCHRLHGFKIAAICLHCPISYHNGSGGGLDVKPFTANVIAIIKQIPAGQVMTYGQIARVAGSPRAARQVVRILHAMSRKHNLPWHRVINSKGEIGLRDSASAELQSEYLREEGVEISADRMINLTHYQYHPDETIAHWHEDEPEW</sequence>
<comment type="caution">
    <text evidence="3">The sequence shown here is derived from an EMBL/GenBank/DDBJ whole genome shotgun (WGS) entry which is preliminary data.</text>
</comment>
<gene>
    <name evidence="3" type="ORF">EDM56_21325</name>
</gene>
<evidence type="ECO:0000313" key="3">
    <source>
        <dbReference type="EMBL" id="RNB84648.1"/>
    </source>
</evidence>
<dbReference type="EMBL" id="RHHQ01000017">
    <property type="protein sequence ID" value="RNB84648.1"/>
    <property type="molecule type" value="Genomic_DNA"/>
</dbReference>
<dbReference type="Pfam" id="PF01035">
    <property type="entry name" value="DNA_binding_1"/>
    <property type="match status" value="1"/>
</dbReference>
<proteinExistence type="predicted"/>
<protein>
    <submittedName>
        <fullName evidence="3">DNA methyltransferase</fullName>
    </submittedName>
</protein>
<evidence type="ECO:0000256" key="1">
    <source>
        <dbReference type="ARBA" id="ARBA00022763"/>
    </source>
</evidence>
<evidence type="ECO:0000259" key="2">
    <source>
        <dbReference type="Pfam" id="PF01035"/>
    </source>
</evidence>
<reference evidence="3 4" key="1">
    <citation type="submission" date="2018-10" db="EMBL/GenBank/DDBJ databases">
        <title>Phylogenomics of Brevibacillus.</title>
        <authorList>
            <person name="Dunlap C."/>
        </authorList>
    </citation>
    <scope>NUCLEOTIDE SEQUENCE [LARGE SCALE GENOMIC DNA]</scope>
    <source>
        <strain evidence="3 4">JCM 15716</strain>
    </source>
</reference>
<keyword evidence="1" id="KW-0227">DNA damage</keyword>
<feature type="domain" description="Methylated-DNA-[protein]-cysteine S-methyltransferase DNA binding" evidence="2">
    <location>
        <begin position="33"/>
        <end position="114"/>
    </location>
</feature>
<keyword evidence="3" id="KW-0489">Methyltransferase</keyword>
<dbReference type="GO" id="GO:0008168">
    <property type="term" value="F:methyltransferase activity"/>
    <property type="evidence" value="ECO:0007669"/>
    <property type="project" value="UniProtKB-KW"/>
</dbReference>
<dbReference type="InterPro" id="IPR052520">
    <property type="entry name" value="ATL_DNA_repair"/>
</dbReference>
<evidence type="ECO:0000313" key="4">
    <source>
        <dbReference type="Proteomes" id="UP000271031"/>
    </source>
</evidence>
<name>A0A3M8D9L3_9BACL</name>
<dbReference type="GO" id="GO:0032259">
    <property type="term" value="P:methylation"/>
    <property type="evidence" value="ECO:0007669"/>
    <property type="project" value="UniProtKB-KW"/>
</dbReference>
<dbReference type="CDD" id="cd06445">
    <property type="entry name" value="ATase"/>
    <property type="match status" value="1"/>
</dbReference>
<organism evidence="3 4">
    <name type="scientific">Brevibacillus fluminis</name>
    <dbReference type="NCBI Taxonomy" id="511487"/>
    <lineage>
        <taxon>Bacteria</taxon>
        <taxon>Bacillati</taxon>
        <taxon>Bacillota</taxon>
        <taxon>Bacilli</taxon>
        <taxon>Bacillales</taxon>
        <taxon>Paenibacillaceae</taxon>
        <taxon>Brevibacillus</taxon>
    </lineage>
</organism>
<dbReference type="InterPro" id="IPR014048">
    <property type="entry name" value="MethylDNA_cys_MeTrfase_DNA-bd"/>
</dbReference>
<keyword evidence="4" id="KW-1185">Reference proteome</keyword>
<dbReference type="GO" id="GO:0006281">
    <property type="term" value="P:DNA repair"/>
    <property type="evidence" value="ECO:0007669"/>
    <property type="project" value="InterPro"/>
</dbReference>
<dbReference type="PANTHER" id="PTHR42942">
    <property type="entry name" value="6-O-METHYLGUANINE DNA METHYLTRANSFERASE"/>
    <property type="match status" value="1"/>
</dbReference>
<dbReference type="SUPFAM" id="SSF46767">
    <property type="entry name" value="Methylated DNA-protein cysteine methyltransferase, C-terminal domain"/>
    <property type="match status" value="1"/>
</dbReference>